<dbReference type="PANTHER" id="PTHR43792">
    <property type="entry name" value="GNAT FAMILY, PUTATIVE (AFU_ORTHOLOGUE AFUA_3G00765)-RELATED-RELATED"/>
    <property type="match status" value="1"/>
</dbReference>
<name>A0ABT2I0E6_9SPHN</name>
<evidence type="ECO:0000313" key="3">
    <source>
        <dbReference type="Proteomes" id="UP001165583"/>
    </source>
</evidence>
<dbReference type="InterPro" id="IPR051531">
    <property type="entry name" value="N-acetyltransferase"/>
</dbReference>
<dbReference type="Proteomes" id="UP001165583">
    <property type="component" value="Unassembled WGS sequence"/>
</dbReference>
<keyword evidence="3" id="KW-1185">Reference proteome</keyword>
<accession>A0ABT2I0E6</accession>
<reference evidence="2" key="1">
    <citation type="submission" date="2022-09" db="EMBL/GenBank/DDBJ databases">
        <title>Novosphingobium sp. Nov., a polycyclic aromatic hydrocarbon-degrading bacterium isolated form mangrove sediments in HongKong.</title>
        <authorList>
            <person name="Hu Z."/>
        </authorList>
    </citation>
    <scope>NUCLEOTIDE SEQUENCE</scope>
    <source>
        <strain evidence="2">HK4-1</strain>
    </source>
</reference>
<sequence length="187" mass="20755">MFIRSERLFLRPGWPEDWEDLQRLIGDEQVVRNLASVPWPYTGAHARSFVNLQRERLCPGFMITLPGAAGARLIGGVGFQKTDAGVALGYWIARDHWGRGYASEAARAALSLACTLGHERIVATHFLDNPASGRVLDKLGFRRTGRIVERFSEGRGMVYPAREYELVFDSPGGCADGDDDVPHRRAA</sequence>
<organism evidence="2 3">
    <name type="scientific">Novosphingobium mangrovi</name>
    <name type="common">ex Huang et al. 2023</name>
    <dbReference type="NCBI Taxonomy" id="2976432"/>
    <lineage>
        <taxon>Bacteria</taxon>
        <taxon>Pseudomonadati</taxon>
        <taxon>Pseudomonadota</taxon>
        <taxon>Alphaproteobacteria</taxon>
        <taxon>Sphingomonadales</taxon>
        <taxon>Sphingomonadaceae</taxon>
        <taxon>Novosphingobium</taxon>
    </lineage>
</organism>
<dbReference type="EMBL" id="JANZXA010000001">
    <property type="protein sequence ID" value="MCT2398273.1"/>
    <property type="molecule type" value="Genomic_DNA"/>
</dbReference>
<dbReference type="RefSeq" id="WP_260043379.1">
    <property type="nucleotide sequence ID" value="NZ_JANZXA010000001.1"/>
</dbReference>
<dbReference type="InterPro" id="IPR000182">
    <property type="entry name" value="GNAT_dom"/>
</dbReference>
<dbReference type="PANTHER" id="PTHR43792:SF1">
    <property type="entry name" value="N-ACETYLTRANSFERASE DOMAIN-CONTAINING PROTEIN"/>
    <property type="match status" value="1"/>
</dbReference>
<dbReference type="Gene3D" id="3.40.630.30">
    <property type="match status" value="1"/>
</dbReference>
<proteinExistence type="predicted"/>
<protein>
    <submittedName>
        <fullName evidence="2">GNAT family N-acetyltransferase</fullName>
    </submittedName>
</protein>
<comment type="caution">
    <text evidence="2">The sequence shown here is derived from an EMBL/GenBank/DDBJ whole genome shotgun (WGS) entry which is preliminary data.</text>
</comment>
<dbReference type="InterPro" id="IPR016181">
    <property type="entry name" value="Acyl_CoA_acyltransferase"/>
</dbReference>
<gene>
    <name evidence="2" type="ORF">NZK81_01795</name>
</gene>
<evidence type="ECO:0000259" key="1">
    <source>
        <dbReference type="PROSITE" id="PS51186"/>
    </source>
</evidence>
<dbReference type="PROSITE" id="PS51186">
    <property type="entry name" value="GNAT"/>
    <property type="match status" value="1"/>
</dbReference>
<evidence type="ECO:0000313" key="2">
    <source>
        <dbReference type="EMBL" id="MCT2398273.1"/>
    </source>
</evidence>
<dbReference type="SUPFAM" id="SSF55729">
    <property type="entry name" value="Acyl-CoA N-acyltransferases (Nat)"/>
    <property type="match status" value="1"/>
</dbReference>
<feature type="domain" description="N-acetyltransferase" evidence="1">
    <location>
        <begin position="8"/>
        <end position="165"/>
    </location>
</feature>
<dbReference type="Pfam" id="PF13302">
    <property type="entry name" value="Acetyltransf_3"/>
    <property type="match status" value="1"/>
</dbReference>